<evidence type="ECO:0000259" key="2">
    <source>
        <dbReference type="Pfam" id="PF20250"/>
    </source>
</evidence>
<dbReference type="PANTHER" id="PTHR38032:SF1">
    <property type="entry name" value="RNA-BINDING PROTEIN KHPB N-TERMINAL DOMAIN-CONTAINING PROTEIN"/>
    <property type="match status" value="1"/>
</dbReference>
<dbReference type="Proteomes" id="UP000192343">
    <property type="component" value="Unassembled WGS sequence"/>
</dbReference>
<dbReference type="AlphaFoldDB" id="A0A1Y1RTM9"/>
<comment type="caution">
    <text evidence="3">The sequence shown here is derived from an EMBL/GenBank/DDBJ whole genome shotgun (WGS) entry which is preliminary data.</text>
</comment>
<dbReference type="InterPro" id="IPR005646">
    <property type="entry name" value="FapA"/>
</dbReference>
<dbReference type="InterPro" id="IPR046865">
    <property type="entry name" value="FapA_b_solenoid"/>
</dbReference>
<evidence type="ECO:0000313" key="3">
    <source>
        <dbReference type="EMBL" id="ORC31131.1"/>
    </source>
</evidence>
<dbReference type="InterPro" id="IPR046866">
    <property type="entry name" value="FapA_N"/>
</dbReference>
<proteinExistence type="predicted"/>
<gene>
    <name evidence="3" type="ORF">B4O97_17590</name>
</gene>
<feature type="domain" description="Flagellar Assembly Protein A N-terminal region" evidence="2">
    <location>
        <begin position="13"/>
        <end position="184"/>
    </location>
</feature>
<evidence type="ECO:0000313" key="4">
    <source>
        <dbReference type="Proteomes" id="UP000192343"/>
    </source>
</evidence>
<evidence type="ECO:0000256" key="1">
    <source>
        <dbReference type="SAM" id="Coils"/>
    </source>
</evidence>
<protein>
    <recommendedName>
        <fullName evidence="2">Flagellar Assembly Protein A N-terminal region domain-containing protein</fullName>
    </recommendedName>
</protein>
<dbReference type="Pfam" id="PF20250">
    <property type="entry name" value="FapA_N"/>
    <property type="match status" value="1"/>
</dbReference>
<dbReference type="Pfam" id="PF03961">
    <property type="entry name" value="FapA"/>
    <property type="match status" value="1"/>
</dbReference>
<organism evidence="3 4">
    <name type="scientific">Marispirochaeta aestuarii</name>
    <dbReference type="NCBI Taxonomy" id="1963862"/>
    <lineage>
        <taxon>Bacteria</taxon>
        <taxon>Pseudomonadati</taxon>
        <taxon>Spirochaetota</taxon>
        <taxon>Spirochaetia</taxon>
        <taxon>Spirochaetales</taxon>
        <taxon>Spirochaetaceae</taxon>
        <taxon>Marispirochaeta</taxon>
    </lineage>
</organism>
<dbReference type="EMBL" id="MWQY01000027">
    <property type="protein sequence ID" value="ORC31131.1"/>
    <property type="molecule type" value="Genomic_DNA"/>
</dbReference>
<dbReference type="PANTHER" id="PTHR38032">
    <property type="entry name" value="POLYMERASE-RELATED"/>
    <property type="match status" value="1"/>
</dbReference>
<feature type="coiled-coil region" evidence="1">
    <location>
        <begin position="365"/>
        <end position="392"/>
    </location>
</feature>
<sequence length="445" mass="48724">MDTMGERNRDARIMITLREDEMEALGTLYPALGEGRPLGVEDIQGELEAAGVVAGILQETLKQLPDKTDPAGKAVSCVLARGTPAEDADPAYLKLSQKLFDLRLYGKEKGGRVDFREARPFVVVRKGEALGRYLPPGPGTPGITVTGRILEPGIKKRIPFEPGENTFREGDYIRAAISGRFVLQRLRFSVSEVLELGGVDFHSGNIRYPGDVILRGEICDGFSLSCGGDLHSAVPLDATEVKVKGDLSVEGGIIGREPGILKVGGAVQARFIENLELECRGSIRLDGVILQSRISTLGFLQCGEKGRIFNSTVQAVEGIETWQLGHPAGRKTLVRCGSDFRKLKLYGELKSREDDLQRQLGKRPSEADAETLLQLRRELEELRDSAAALLRELNPRPDARVTVRDTIYPGVTIEICQVLYRVETAIPRGSFYLDPESGEIKVTGT</sequence>
<reference evidence="3 4" key="1">
    <citation type="submission" date="2017-03" db="EMBL/GenBank/DDBJ databases">
        <title>Draft Genome sequence of Marispirochaeta sp. strain JC444.</title>
        <authorList>
            <person name="Shivani Y."/>
            <person name="Subhash Y."/>
            <person name="Sasikala C."/>
            <person name="Ramana C."/>
        </authorList>
    </citation>
    <scope>NUCLEOTIDE SEQUENCE [LARGE SCALE GENOMIC DNA]</scope>
    <source>
        <strain evidence="3 4">JC444</strain>
    </source>
</reference>
<accession>A0A1Y1RTM9</accession>
<name>A0A1Y1RTM9_9SPIO</name>
<dbReference type="STRING" id="1963862.B4O97_17590"/>
<keyword evidence="4" id="KW-1185">Reference proteome</keyword>
<keyword evidence="1" id="KW-0175">Coiled coil</keyword>